<dbReference type="Gene3D" id="3.30.160.60">
    <property type="entry name" value="Classic Zinc Finger"/>
    <property type="match status" value="1"/>
</dbReference>
<dbReference type="SUPFAM" id="SSF57667">
    <property type="entry name" value="beta-beta-alpha zinc fingers"/>
    <property type="match status" value="1"/>
</dbReference>
<feature type="compositionally biased region" description="Basic and acidic residues" evidence="1">
    <location>
        <begin position="148"/>
        <end position="164"/>
    </location>
</feature>
<dbReference type="GeneID" id="92364244"/>
<evidence type="ECO:0000256" key="1">
    <source>
        <dbReference type="SAM" id="MobiDB-lite"/>
    </source>
</evidence>
<dbReference type="OrthoDB" id="354881at2759"/>
<evidence type="ECO:0000313" key="3">
    <source>
        <dbReference type="Proteomes" id="UP000186804"/>
    </source>
</evidence>
<feature type="region of interest" description="Disordered" evidence="1">
    <location>
        <begin position="34"/>
        <end position="60"/>
    </location>
</feature>
<feature type="compositionally biased region" description="Basic residues" evidence="1">
    <location>
        <begin position="165"/>
        <end position="181"/>
    </location>
</feature>
<keyword evidence="3" id="KW-1185">Reference proteome</keyword>
<name>A0A1J4MQL7_9CRYT</name>
<dbReference type="AlphaFoldDB" id="A0A1J4MQL7"/>
<evidence type="ECO:0000313" key="2">
    <source>
        <dbReference type="EMBL" id="OII76538.1"/>
    </source>
</evidence>
<dbReference type="EMBL" id="LRBS01000057">
    <property type="protein sequence ID" value="OII76538.1"/>
    <property type="molecule type" value="Genomic_DNA"/>
</dbReference>
<dbReference type="RefSeq" id="XP_067068384.1">
    <property type="nucleotide sequence ID" value="XM_067210309.1"/>
</dbReference>
<sequence>MIKRLPLYSTELLVSVLRDSESYKEFNRQIRKVFDEDGDEDGDEDDNGQDSDTTLLDSTIDETIEVEEEISETDEDNKFPGKFHCKLCPEKKLISKEDLEKHVKSRIHQKRVKIWEDDQIRGEKLRRRFNKLHNLGEYSEDFESDPESIEKPSLEQIKEQEKKKQSMKTKKRGVKRKKLRVKLLNENKVQRRKMKSAEKNNI</sequence>
<reference evidence="2 3" key="1">
    <citation type="submission" date="2016-10" db="EMBL/GenBank/DDBJ databases">
        <title>Reductive evolution of mitochondrial metabolism and differential evolution of invasion-related proteins in Cryptosporidium.</title>
        <authorList>
            <person name="Liu S."/>
            <person name="Roellig D.M."/>
            <person name="Guo Y."/>
            <person name="Li N."/>
            <person name="Frace M.A."/>
            <person name="Tang K."/>
            <person name="Zhang L."/>
            <person name="Feng Y."/>
            <person name="Xiao L."/>
        </authorList>
    </citation>
    <scope>NUCLEOTIDE SEQUENCE [LARGE SCALE GENOMIC DNA]</scope>
    <source>
        <strain evidence="2">30847</strain>
    </source>
</reference>
<accession>A0A1J4MQL7</accession>
<gene>
    <name evidence="2" type="ORF">cand_000590</name>
</gene>
<protein>
    <submittedName>
        <fullName evidence="2">Uncharacterized protein</fullName>
    </submittedName>
</protein>
<dbReference type="VEuPathDB" id="CryptoDB:cand_000590"/>
<dbReference type="Proteomes" id="UP000186804">
    <property type="component" value="Unassembled WGS sequence"/>
</dbReference>
<comment type="caution">
    <text evidence="2">The sequence shown here is derived from an EMBL/GenBank/DDBJ whole genome shotgun (WGS) entry which is preliminary data.</text>
</comment>
<feature type="compositionally biased region" description="Basic and acidic residues" evidence="1">
    <location>
        <begin position="183"/>
        <end position="202"/>
    </location>
</feature>
<proteinExistence type="predicted"/>
<organism evidence="2 3">
    <name type="scientific">Cryptosporidium andersoni</name>
    <dbReference type="NCBI Taxonomy" id="117008"/>
    <lineage>
        <taxon>Eukaryota</taxon>
        <taxon>Sar</taxon>
        <taxon>Alveolata</taxon>
        <taxon>Apicomplexa</taxon>
        <taxon>Conoidasida</taxon>
        <taxon>Coccidia</taxon>
        <taxon>Eucoccidiorida</taxon>
        <taxon>Eimeriorina</taxon>
        <taxon>Cryptosporidiidae</taxon>
        <taxon>Cryptosporidium</taxon>
    </lineage>
</organism>
<feature type="region of interest" description="Disordered" evidence="1">
    <location>
        <begin position="140"/>
        <end position="202"/>
    </location>
</feature>
<feature type="compositionally biased region" description="Acidic residues" evidence="1">
    <location>
        <begin position="36"/>
        <end position="49"/>
    </location>
</feature>
<dbReference type="InterPro" id="IPR036236">
    <property type="entry name" value="Znf_C2H2_sf"/>
</dbReference>